<sequence length="1012" mass="117586">MLSNSLKYSKGQRVSLSKNLTKKGYIDNVSDFYAGYQYYDILWDDGSLEVLAEHEIQEEIKISTSWDLLSNNSLGDFRDFSIANTLYKVKNTTTNTISSLKSSRTIFKAYQYKPLIKFLKSDLKRILIADEVGLGKTIEAGHIMLELAARGNLNNALIICTNSLCDKWKTELQEKFNFTLKKYLNSNELIQDIQNDINAARKTIFGVINYEKCRQEELQNIIAENNYKFDLLICDEAHKIRNSDTAQHKGVAKIVDNSEAVIFLTATPIMTELRNLYNLIRILDKEGYSNYGVFNNAINQNRPFIKALTKLNSNSPLNEIATELNNSLVVSEMSVDDQIYFTQQSTINEIYQNDKLYQRAIKNMIDGENSTENRIKIQQDLVELNSLNHLYSRTRKKDVMNDNEVVKRNPKTITITLTSDETLIYNSVINEYDEHNIGLIQRKRQIASCIITYLTSTEDLKKGNYTTTLTDSKFDGLKSIIREVVINNNKKLIIFAFFTNTLLYLKIKLKELNIETEIIYGAITDRTERIERFQYNENIKILLSSEVGSEGLDFQFCDAIVNYDLPWNPMVIEQRIGRIDRVGQQSPIINIYNLILKDTIEERIYSKLYTRINLFRESLGDLEEILGENEPLGELITKGIESLYKTKLSLIEQNNELERLSRAIENNKQTLENVRSELADAFANDFHFQNEIDLIEKNNRYLTKEEIIKYIENILRIELSSIKLKNEDPNISILELPSNNTSILIDFIEQYKDSSSKNPELENLYRKFKNQYIKSREITITFDQLYAFKHKKIEYISAFHPFINAITNYFSQQKYNQNLAYKIAINTNKISPKFDINSGFYIFTVYKISVLKNSGNGKINTIHYLKSSLADLNKEESIEILDENISDYIYGILQLNCEQLYDDNVKLNTEIVQAIRPSIMMEIKNREKDIRDDEEIKFFSSIKRRTEQELKYINSRINRISEMIINNNGIEAILIKEKKNFLQKQIDLEKINTNARIEVSHSIISINLLKII</sequence>
<dbReference type="PANTHER" id="PTHR45766">
    <property type="entry name" value="DNA ANNEALING HELICASE AND ENDONUCLEASE ZRANB3 FAMILY MEMBER"/>
    <property type="match status" value="1"/>
</dbReference>
<dbReference type="PROSITE" id="PS51194">
    <property type="entry name" value="HELICASE_CTER"/>
    <property type="match status" value="1"/>
</dbReference>
<name>A0A344TDG8_9BACT</name>
<evidence type="ECO:0000259" key="4">
    <source>
        <dbReference type="PROSITE" id="PS51194"/>
    </source>
</evidence>
<dbReference type="SMART" id="SM00490">
    <property type="entry name" value="HELICc"/>
    <property type="match status" value="1"/>
</dbReference>
<gene>
    <name evidence="5" type="ORF">DR864_02560</name>
</gene>
<dbReference type="PANTHER" id="PTHR45766:SF6">
    <property type="entry name" value="SWI_SNF-RELATED MATRIX-ASSOCIATED ACTIN-DEPENDENT REGULATOR OF CHROMATIN SUBFAMILY A-LIKE PROTEIN 1"/>
    <property type="match status" value="1"/>
</dbReference>
<evidence type="ECO:0000313" key="6">
    <source>
        <dbReference type="Proteomes" id="UP000251993"/>
    </source>
</evidence>
<dbReference type="CDD" id="cd18793">
    <property type="entry name" value="SF2_C_SNF"/>
    <property type="match status" value="1"/>
</dbReference>
<dbReference type="KEGG" id="run:DR864_02560"/>
<evidence type="ECO:0000313" key="5">
    <source>
        <dbReference type="EMBL" id="AXE16689.1"/>
    </source>
</evidence>
<evidence type="ECO:0008006" key="7">
    <source>
        <dbReference type="Google" id="ProtNLM"/>
    </source>
</evidence>
<keyword evidence="1" id="KW-0378">Hydrolase</keyword>
<evidence type="ECO:0000256" key="1">
    <source>
        <dbReference type="ARBA" id="ARBA00022801"/>
    </source>
</evidence>
<feature type="domain" description="Helicase ATP-binding" evidence="3">
    <location>
        <begin position="117"/>
        <end position="286"/>
    </location>
</feature>
<dbReference type="EMBL" id="CP030850">
    <property type="protein sequence ID" value="AXE16689.1"/>
    <property type="molecule type" value="Genomic_DNA"/>
</dbReference>
<dbReference type="GO" id="GO:0005524">
    <property type="term" value="F:ATP binding"/>
    <property type="evidence" value="ECO:0007669"/>
    <property type="project" value="InterPro"/>
</dbReference>
<evidence type="ECO:0000259" key="3">
    <source>
        <dbReference type="PROSITE" id="PS51192"/>
    </source>
</evidence>
<keyword evidence="6" id="KW-1185">Reference proteome</keyword>
<dbReference type="PROSITE" id="PS51192">
    <property type="entry name" value="HELICASE_ATP_BIND_1"/>
    <property type="match status" value="1"/>
</dbReference>
<dbReference type="InterPro" id="IPR038718">
    <property type="entry name" value="SNF2-like_sf"/>
</dbReference>
<dbReference type="InterPro" id="IPR049730">
    <property type="entry name" value="SNF2/RAD54-like_C"/>
</dbReference>
<dbReference type="Gene3D" id="3.40.50.10810">
    <property type="entry name" value="Tandem AAA-ATPase domain"/>
    <property type="match status" value="1"/>
</dbReference>
<reference evidence="5 6" key="1">
    <citation type="submission" date="2018-07" db="EMBL/GenBank/DDBJ databases">
        <title>Genome sequencing of Runella.</title>
        <authorList>
            <person name="Baek M.-G."/>
            <person name="Yi H."/>
        </authorList>
    </citation>
    <scope>NUCLEOTIDE SEQUENCE [LARGE SCALE GENOMIC DNA]</scope>
    <source>
        <strain evidence="5 6">HYN0085</strain>
    </source>
</reference>
<proteinExistence type="predicted"/>
<organism evidence="5 6">
    <name type="scientific">Runella rosea</name>
    <dbReference type="NCBI Taxonomy" id="2259595"/>
    <lineage>
        <taxon>Bacteria</taxon>
        <taxon>Pseudomonadati</taxon>
        <taxon>Bacteroidota</taxon>
        <taxon>Cytophagia</taxon>
        <taxon>Cytophagales</taxon>
        <taxon>Spirosomataceae</taxon>
        <taxon>Runella</taxon>
    </lineage>
</organism>
<dbReference type="Gene3D" id="3.40.50.300">
    <property type="entry name" value="P-loop containing nucleotide triphosphate hydrolases"/>
    <property type="match status" value="1"/>
</dbReference>
<dbReference type="SMART" id="SM00487">
    <property type="entry name" value="DEXDc"/>
    <property type="match status" value="1"/>
</dbReference>
<dbReference type="InterPro" id="IPR027417">
    <property type="entry name" value="P-loop_NTPase"/>
</dbReference>
<dbReference type="InterPro" id="IPR000330">
    <property type="entry name" value="SNF2_N"/>
</dbReference>
<evidence type="ECO:0000256" key="2">
    <source>
        <dbReference type="SAM" id="Coils"/>
    </source>
</evidence>
<accession>A0A344TDG8</accession>
<protein>
    <recommendedName>
        <fullName evidence="7">DEAD/DEAH box helicase</fullName>
    </recommendedName>
</protein>
<keyword evidence="2" id="KW-0175">Coiled coil</keyword>
<dbReference type="Pfam" id="PF00271">
    <property type="entry name" value="Helicase_C"/>
    <property type="match status" value="1"/>
</dbReference>
<dbReference type="InterPro" id="IPR001650">
    <property type="entry name" value="Helicase_C-like"/>
</dbReference>
<dbReference type="SUPFAM" id="SSF52540">
    <property type="entry name" value="P-loop containing nucleoside triphosphate hydrolases"/>
    <property type="match status" value="2"/>
</dbReference>
<dbReference type="Proteomes" id="UP000251993">
    <property type="component" value="Chromosome"/>
</dbReference>
<feature type="coiled-coil region" evidence="2">
    <location>
        <begin position="640"/>
        <end position="684"/>
    </location>
</feature>
<dbReference type="GO" id="GO:0016787">
    <property type="term" value="F:hydrolase activity"/>
    <property type="evidence" value="ECO:0007669"/>
    <property type="project" value="UniProtKB-KW"/>
</dbReference>
<dbReference type="OrthoDB" id="9814088at2"/>
<dbReference type="Pfam" id="PF00176">
    <property type="entry name" value="SNF2-rel_dom"/>
    <property type="match status" value="1"/>
</dbReference>
<dbReference type="InterPro" id="IPR014001">
    <property type="entry name" value="Helicase_ATP-bd"/>
</dbReference>
<feature type="domain" description="Helicase C-terminal" evidence="4">
    <location>
        <begin position="476"/>
        <end position="633"/>
    </location>
</feature>
<dbReference type="RefSeq" id="WP_114065476.1">
    <property type="nucleotide sequence ID" value="NZ_CP030850.1"/>
</dbReference>
<dbReference type="AlphaFoldDB" id="A0A344TDG8"/>